<protein>
    <submittedName>
        <fullName evidence="2">Uncharacterized protein</fullName>
    </submittedName>
</protein>
<accession>A0A1W1BHR7</accession>
<keyword evidence="1" id="KW-0812">Transmembrane</keyword>
<name>A0A1W1BHR7_9ZZZZ</name>
<keyword evidence="1" id="KW-1133">Transmembrane helix</keyword>
<evidence type="ECO:0000256" key="1">
    <source>
        <dbReference type="SAM" id="Phobius"/>
    </source>
</evidence>
<gene>
    <name evidence="2" type="ORF">MNB_SM-5-1087</name>
</gene>
<reference evidence="2" key="1">
    <citation type="submission" date="2016-10" db="EMBL/GenBank/DDBJ databases">
        <authorList>
            <person name="de Groot N.N."/>
        </authorList>
    </citation>
    <scope>NUCLEOTIDE SEQUENCE</scope>
</reference>
<dbReference type="EMBL" id="FPHH01000022">
    <property type="protein sequence ID" value="SFV53104.1"/>
    <property type="molecule type" value="Genomic_DNA"/>
</dbReference>
<organism evidence="2">
    <name type="scientific">hydrothermal vent metagenome</name>
    <dbReference type="NCBI Taxonomy" id="652676"/>
    <lineage>
        <taxon>unclassified sequences</taxon>
        <taxon>metagenomes</taxon>
        <taxon>ecological metagenomes</taxon>
    </lineage>
</organism>
<sequence length="151" mass="17596">MSSKLFFPITAFIFLLMMAIYFLSHPSYEKSLEAKYYYEMGEYHKAYKSANEAFSMDRYNRMAATVMAQSKIALKYEDYIDLAKRYMVAINKIATKTTISDSDRAKIKMMSEIVIDSYTKLASSVMTDKSLLLEAKKYHKSFEKLLEKVSR</sequence>
<dbReference type="AlphaFoldDB" id="A0A1W1BHR7"/>
<proteinExistence type="predicted"/>
<keyword evidence="1" id="KW-0472">Membrane</keyword>
<evidence type="ECO:0000313" key="2">
    <source>
        <dbReference type="EMBL" id="SFV53104.1"/>
    </source>
</evidence>
<feature type="transmembrane region" description="Helical" evidence="1">
    <location>
        <begin position="6"/>
        <end position="23"/>
    </location>
</feature>